<dbReference type="PANTHER" id="PTHR35006">
    <property type="entry name" value="GLYOXALASE FAMILY PROTEIN (AFU_ORTHOLOGUE AFUA_5G14830)"/>
    <property type="match status" value="1"/>
</dbReference>
<feature type="domain" description="VOC" evidence="1">
    <location>
        <begin position="2"/>
        <end position="122"/>
    </location>
</feature>
<dbReference type="PANTHER" id="PTHR35006:SF2">
    <property type="entry name" value="GLYOXALASE FAMILY PROTEIN (AFU_ORTHOLOGUE AFUA_5G14830)"/>
    <property type="match status" value="1"/>
</dbReference>
<dbReference type="OrthoDB" id="10249419at2759"/>
<sequence>MPIDHAGVYVPKPIFQKTLDWYVAALAPIGYKIMAKPTESNIGLGKTVPDWWLGATDSESSTPAHIAFTAEDRATVDAFHKAAVAAGGTDHGGPGLRPEYHPNYYGAFVVDPAGNNIEVVCHLPASS</sequence>
<reference evidence="2 3" key="1">
    <citation type="journal article" date="2018" name="Mol. Ecol.">
        <title>The obligate alkalophilic soda-lake fungus Sodiomyces alkalinus has shifted to a protein diet.</title>
        <authorList>
            <person name="Grum-Grzhimaylo A.A."/>
            <person name="Falkoski D.L."/>
            <person name="van den Heuvel J."/>
            <person name="Valero-Jimenez C.A."/>
            <person name="Min B."/>
            <person name="Choi I.G."/>
            <person name="Lipzen A."/>
            <person name="Daum C.G."/>
            <person name="Aanen D.K."/>
            <person name="Tsang A."/>
            <person name="Henrissat B."/>
            <person name="Bilanenko E.N."/>
            <person name="de Vries R.P."/>
            <person name="van Kan J.A.L."/>
            <person name="Grigoriev I.V."/>
            <person name="Debets A.J.M."/>
        </authorList>
    </citation>
    <scope>NUCLEOTIDE SEQUENCE [LARGE SCALE GENOMIC DNA]</scope>
    <source>
        <strain evidence="2 3">F11</strain>
    </source>
</reference>
<dbReference type="GO" id="GO:0051213">
    <property type="term" value="F:dioxygenase activity"/>
    <property type="evidence" value="ECO:0007669"/>
    <property type="project" value="UniProtKB-KW"/>
</dbReference>
<dbReference type="AlphaFoldDB" id="A0A3N2PRI2"/>
<dbReference type="InterPro" id="IPR029068">
    <property type="entry name" value="Glyas_Bleomycin-R_OHBP_Dase"/>
</dbReference>
<keyword evidence="2" id="KW-0223">Dioxygenase</keyword>
<dbReference type="PROSITE" id="PS51819">
    <property type="entry name" value="VOC"/>
    <property type="match status" value="1"/>
</dbReference>
<keyword evidence="2" id="KW-0560">Oxidoreductase</keyword>
<evidence type="ECO:0000313" key="3">
    <source>
        <dbReference type="Proteomes" id="UP000272025"/>
    </source>
</evidence>
<dbReference type="GeneID" id="39576655"/>
<dbReference type="SUPFAM" id="SSF54593">
    <property type="entry name" value="Glyoxalase/Bleomycin resistance protein/Dihydroxybiphenyl dioxygenase"/>
    <property type="match status" value="1"/>
</dbReference>
<gene>
    <name evidence="2" type="ORF">SODALDRAFT_279568</name>
</gene>
<name>A0A3N2PRI2_SODAK</name>
<organism evidence="2 3">
    <name type="scientific">Sodiomyces alkalinus (strain CBS 110278 / VKM F-3762 / F11)</name>
    <name type="common">Alkaliphilic filamentous fungus</name>
    <dbReference type="NCBI Taxonomy" id="1314773"/>
    <lineage>
        <taxon>Eukaryota</taxon>
        <taxon>Fungi</taxon>
        <taxon>Dikarya</taxon>
        <taxon>Ascomycota</taxon>
        <taxon>Pezizomycotina</taxon>
        <taxon>Sordariomycetes</taxon>
        <taxon>Hypocreomycetidae</taxon>
        <taxon>Glomerellales</taxon>
        <taxon>Plectosphaerellaceae</taxon>
        <taxon>Sodiomyces</taxon>
    </lineage>
</organism>
<dbReference type="STRING" id="1314773.A0A3N2PRI2"/>
<accession>A0A3N2PRI2</accession>
<dbReference type="InterPro" id="IPR037523">
    <property type="entry name" value="VOC_core"/>
</dbReference>
<dbReference type="InterPro" id="IPR004360">
    <property type="entry name" value="Glyas_Fos-R_dOase_dom"/>
</dbReference>
<evidence type="ECO:0000313" key="2">
    <source>
        <dbReference type="EMBL" id="ROT37098.1"/>
    </source>
</evidence>
<dbReference type="Pfam" id="PF00903">
    <property type="entry name" value="Glyoxalase"/>
    <property type="match status" value="1"/>
</dbReference>
<dbReference type="RefSeq" id="XP_028464904.1">
    <property type="nucleotide sequence ID" value="XM_028608177.1"/>
</dbReference>
<dbReference type="EMBL" id="ML119057">
    <property type="protein sequence ID" value="ROT37098.1"/>
    <property type="molecule type" value="Genomic_DNA"/>
</dbReference>
<proteinExistence type="predicted"/>
<dbReference type="CDD" id="cd07262">
    <property type="entry name" value="VOC_like"/>
    <property type="match status" value="1"/>
</dbReference>
<dbReference type="Proteomes" id="UP000272025">
    <property type="component" value="Unassembled WGS sequence"/>
</dbReference>
<protein>
    <submittedName>
        <fullName evidence="2">Glyoxalase/Bleomycin resistance protein/Dihydroxybiphenyl dioxygenase</fullName>
    </submittedName>
</protein>
<keyword evidence="3" id="KW-1185">Reference proteome</keyword>
<evidence type="ECO:0000259" key="1">
    <source>
        <dbReference type="PROSITE" id="PS51819"/>
    </source>
</evidence>
<dbReference type="Gene3D" id="3.10.180.10">
    <property type="entry name" value="2,3-Dihydroxybiphenyl 1,2-Dioxygenase, domain 1"/>
    <property type="match status" value="1"/>
</dbReference>